<evidence type="ECO:0000313" key="1">
    <source>
        <dbReference type="EMBL" id="ALS36599.1"/>
    </source>
</evidence>
<proteinExistence type="predicted"/>
<gene>
    <name evidence="1" type="ORF">ATZ35_05310</name>
</gene>
<dbReference type="EMBL" id="CP013655">
    <property type="protein sequence ID" value="ALS36599.1"/>
    <property type="molecule type" value="Genomic_DNA"/>
</dbReference>
<accession>A0A0U2X6U5</accession>
<dbReference type="AlphaFoldDB" id="A0A0U2X6U5"/>
<reference evidence="2" key="1">
    <citation type="submission" date="2015-12" db="EMBL/GenBank/DDBJ databases">
        <authorList>
            <person name="Lauer A."/>
            <person name="Humrighouse B."/>
            <person name="Loparev V."/>
            <person name="Shewmaker P.L."/>
            <person name="Whitney A.M."/>
            <person name="McLaughlin R.W."/>
        </authorList>
    </citation>
    <scope>NUCLEOTIDE SEQUENCE [LARGE SCALE GENOMIC DNA]</scope>
    <source>
        <strain evidence="2">LMG 26678</strain>
    </source>
</reference>
<name>A0A0U2X6U5_9ENTE</name>
<evidence type="ECO:0000313" key="2">
    <source>
        <dbReference type="Proteomes" id="UP000067523"/>
    </source>
</evidence>
<protein>
    <submittedName>
        <fullName evidence="1">Uncharacterized protein</fullName>
    </submittedName>
</protein>
<keyword evidence="2" id="KW-1185">Reference proteome</keyword>
<organism evidence="1 2">
    <name type="scientific">Enterococcus rotai</name>
    <dbReference type="NCBI Taxonomy" id="118060"/>
    <lineage>
        <taxon>Bacteria</taxon>
        <taxon>Bacillati</taxon>
        <taxon>Bacillota</taxon>
        <taxon>Bacilli</taxon>
        <taxon>Lactobacillales</taxon>
        <taxon>Enterococcaceae</taxon>
        <taxon>Enterococcus</taxon>
    </lineage>
</organism>
<dbReference type="STRING" id="118060.ATZ35_05310"/>
<dbReference type="KEGG" id="erx:ATZ35_05310"/>
<sequence>MSSIISNIIKFRNLKEIDYHCKQVLILIKNNYPNDNSNYSLARIERSINHILEQIDGSETITSTINLMDLTRHFVDDTGNYNDPILIELEHVYHKIEKIKKES</sequence>
<dbReference type="Proteomes" id="UP000067523">
    <property type="component" value="Chromosome"/>
</dbReference>